<proteinExistence type="predicted"/>
<dbReference type="Proteomes" id="UP000532440">
    <property type="component" value="Unassembled WGS sequence"/>
</dbReference>
<gene>
    <name evidence="1" type="ORF">HNQ70_001537</name>
</gene>
<dbReference type="RefSeq" id="WP_183965981.1">
    <property type="nucleotide sequence ID" value="NZ_BAABEW010000001.1"/>
</dbReference>
<evidence type="ECO:0008006" key="3">
    <source>
        <dbReference type="Google" id="ProtNLM"/>
    </source>
</evidence>
<keyword evidence="2" id="KW-1185">Reference proteome</keyword>
<protein>
    <recommendedName>
        <fullName evidence="3">Helix-turn-helix domain-containing protein</fullName>
    </recommendedName>
</protein>
<evidence type="ECO:0000313" key="1">
    <source>
        <dbReference type="EMBL" id="MBB5271527.1"/>
    </source>
</evidence>
<comment type="caution">
    <text evidence="1">The sequence shown here is derived from an EMBL/GenBank/DDBJ whole genome shotgun (WGS) entry which is preliminary data.</text>
</comment>
<sequence length="70" mass="7617">MSTPHTPQIEEDRKLIRRLGGPSKLAKTLGYSKPGSVQRIQNWTVRGIPAAVKVAHPDIFLGSKPVAESV</sequence>
<dbReference type="EMBL" id="JACHGB010000003">
    <property type="protein sequence ID" value="MBB5271527.1"/>
    <property type="molecule type" value="Genomic_DNA"/>
</dbReference>
<name>A0A7W8M8D7_9BURK</name>
<organism evidence="1 2">
    <name type="scientific">Quisquiliibacterium transsilvanicum</name>
    <dbReference type="NCBI Taxonomy" id="1549638"/>
    <lineage>
        <taxon>Bacteria</taxon>
        <taxon>Pseudomonadati</taxon>
        <taxon>Pseudomonadota</taxon>
        <taxon>Betaproteobacteria</taxon>
        <taxon>Burkholderiales</taxon>
        <taxon>Burkholderiaceae</taxon>
        <taxon>Quisquiliibacterium</taxon>
    </lineage>
</organism>
<evidence type="ECO:0000313" key="2">
    <source>
        <dbReference type="Proteomes" id="UP000532440"/>
    </source>
</evidence>
<dbReference type="AlphaFoldDB" id="A0A7W8M8D7"/>
<reference evidence="1 2" key="1">
    <citation type="submission" date="2020-08" db="EMBL/GenBank/DDBJ databases">
        <title>Genomic Encyclopedia of Type Strains, Phase IV (KMG-IV): sequencing the most valuable type-strain genomes for metagenomic binning, comparative biology and taxonomic classification.</title>
        <authorList>
            <person name="Goeker M."/>
        </authorList>
    </citation>
    <scope>NUCLEOTIDE SEQUENCE [LARGE SCALE GENOMIC DNA]</scope>
    <source>
        <strain evidence="1 2">DSM 29781</strain>
    </source>
</reference>
<accession>A0A7W8M8D7</accession>